<keyword evidence="1" id="KW-0378">Hydrolase</keyword>
<dbReference type="EMBL" id="JAMZIH010005263">
    <property type="protein sequence ID" value="KAJ1675536.1"/>
    <property type="molecule type" value="Genomic_DNA"/>
</dbReference>
<sequence>MSNALAKSRVEQSRAETPTPGYGHIARRRLTTTAAPQLGVTAVRSEIQPQSVPQDPAAAFANARLFPSSPTTQTLNNGYTHITTLPNGLRVTSENNPGHFSAIGVYVDAGSRYETDRTSGFAHIMDRLSFKSTHRYSADEMLSKIESLGGSIMCSSSRECIMYQAAVFPSDLHEAVELLAETTLRPKFKEEELDMVRMTIPWELQELETKPEMWLPEIIHEAAYGGRSLGRPLLCPPRQLDVVCTNDLREYWRTWYRPERMVVAGIGVEHEEFVKLCTQMGFADLPRSEDPVPSLISANISKDSGISNIDPRPKIYRYNKVSAANPSQFSLATTRAEYHGGKELVAKEGQEFTHIHLGFESAGVDDESRLYTFAALQMLLGGGGSFSAGGPGKGMYSRLYTRVLNQHAWIESCLAFHHCYIDTGLLGVSGSCQPKAEHALLDVMANELEALTHGPNSSRLLRSLRRPFRSHSADSTAGLDDEEVARAKNQLKSNLLMNLESRMVQLEDLGRQVQTTGAKVPVETMIEKIDSVTIDRLRKAASELVGRPATLVAQGEVGGLETYADAVLASHGISIGKRA</sequence>
<name>A0ACC1HJN4_9FUNG</name>
<keyword evidence="2" id="KW-1185">Reference proteome</keyword>
<proteinExistence type="predicted"/>
<dbReference type="Proteomes" id="UP001145114">
    <property type="component" value="Unassembled WGS sequence"/>
</dbReference>
<organism evidence="1 2">
    <name type="scientific">Spiromyces aspiralis</name>
    <dbReference type="NCBI Taxonomy" id="68401"/>
    <lineage>
        <taxon>Eukaryota</taxon>
        <taxon>Fungi</taxon>
        <taxon>Fungi incertae sedis</taxon>
        <taxon>Zoopagomycota</taxon>
        <taxon>Kickxellomycotina</taxon>
        <taxon>Kickxellomycetes</taxon>
        <taxon>Kickxellales</taxon>
        <taxon>Kickxellaceae</taxon>
        <taxon>Spiromyces</taxon>
    </lineage>
</organism>
<dbReference type="EC" id="3.4.24.64" evidence="1"/>
<protein>
    <submittedName>
        <fullName evidence="1">Mitochondrial-processing peptidase subunit alpha</fullName>
        <ecNumber evidence="1">3.4.24.64</ecNumber>
    </submittedName>
</protein>
<comment type="caution">
    <text evidence="1">The sequence shown here is derived from an EMBL/GenBank/DDBJ whole genome shotgun (WGS) entry which is preliminary data.</text>
</comment>
<reference evidence="1" key="1">
    <citation type="submission" date="2022-06" db="EMBL/GenBank/DDBJ databases">
        <title>Phylogenomic reconstructions and comparative analyses of Kickxellomycotina fungi.</title>
        <authorList>
            <person name="Reynolds N.K."/>
            <person name="Stajich J.E."/>
            <person name="Barry K."/>
            <person name="Grigoriev I.V."/>
            <person name="Crous P."/>
            <person name="Smith M.E."/>
        </authorList>
    </citation>
    <scope>NUCLEOTIDE SEQUENCE</scope>
    <source>
        <strain evidence="1">RSA 2271</strain>
    </source>
</reference>
<evidence type="ECO:0000313" key="2">
    <source>
        <dbReference type="Proteomes" id="UP001145114"/>
    </source>
</evidence>
<evidence type="ECO:0000313" key="1">
    <source>
        <dbReference type="EMBL" id="KAJ1675536.1"/>
    </source>
</evidence>
<accession>A0ACC1HJN4</accession>
<gene>
    <name evidence="1" type="primary">MAS2</name>
    <name evidence="1" type="ORF">EV182_001075</name>
</gene>